<evidence type="ECO:0000259" key="8">
    <source>
        <dbReference type="Pfam" id="PF12849"/>
    </source>
</evidence>
<evidence type="ECO:0000256" key="4">
    <source>
        <dbReference type="ARBA" id="ARBA00022448"/>
    </source>
</evidence>
<comment type="caution">
    <text evidence="9">The sequence shown here is derived from an EMBL/GenBank/DDBJ whole genome shotgun (WGS) entry which is preliminary data.</text>
</comment>
<dbReference type="InterPro" id="IPR005673">
    <property type="entry name" value="ABC_phos-bd_PstS"/>
</dbReference>
<dbReference type="Pfam" id="PF12849">
    <property type="entry name" value="PBP_like_2"/>
    <property type="match status" value="1"/>
</dbReference>
<dbReference type="PIRSF" id="PIRSF002756">
    <property type="entry name" value="PstS"/>
    <property type="match status" value="1"/>
</dbReference>
<evidence type="ECO:0000256" key="5">
    <source>
        <dbReference type="ARBA" id="ARBA00022592"/>
    </source>
</evidence>
<protein>
    <recommendedName>
        <fullName evidence="6">Phosphate-binding protein</fullName>
    </recommendedName>
</protein>
<dbReference type="GO" id="GO:0042301">
    <property type="term" value="F:phosphate ion binding"/>
    <property type="evidence" value="ECO:0007669"/>
    <property type="project" value="InterPro"/>
</dbReference>
<evidence type="ECO:0000256" key="3">
    <source>
        <dbReference type="ARBA" id="ARBA00011529"/>
    </source>
</evidence>
<dbReference type="AlphaFoldDB" id="A0A7C5WZC7"/>
<dbReference type="PANTHER" id="PTHR42996">
    <property type="entry name" value="PHOSPHATE-BINDING PROTEIN PSTS"/>
    <property type="match status" value="1"/>
</dbReference>
<evidence type="ECO:0000256" key="6">
    <source>
        <dbReference type="PIRNR" id="PIRNR002756"/>
    </source>
</evidence>
<dbReference type="SUPFAM" id="SSF53850">
    <property type="entry name" value="Periplasmic binding protein-like II"/>
    <property type="match status" value="1"/>
</dbReference>
<dbReference type="Gene3D" id="3.40.190.10">
    <property type="entry name" value="Periplasmic binding protein-like II"/>
    <property type="match status" value="2"/>
</dbReference>
<dbReference type="PANTHER" id="PTHR42996:SF1">
    <property type="entry name" value="PHOSPHATE-BINDING PROTEIN PSTS"/>
    <property type="match status" value="1"/>
</dbReference>
<sequence>MKKVLLATAVFSGAALALEITGAGSTFVYPIMSKWAFEYNKATGNKVNYQSIGSGGGIRQAINRTVDFGATDGPLTPEEIERHKLLQFPVVIGADVITYNVPEIGKTVLNLDQKAVCDIYMGKITKWNDPYLQQLNPNVKLPDRPIVVVHRSDGSGTTWIFTNWLSKVCPEWKEKVGYGTSVKWPVGVGAKGNEGVTNYVKRSQGGIGYVEYIYAKQNNLPTARIKNREGNFVEPNVRTMQEAAKNAKWDKSKHFYEVLTDQPGKDAYPITGATFVLLPKDQPERAKKAATFFKWAFEKGDKYAEELQYIPMPENVKKLVFEYWKEHGIAP</sequence>
<reference evidence="9" key="1">
    <citation type="journal article" date="2020" name="mSystems">
        <title>Genome- and Community-Level Interaction Insights into Carbon Utilization and Element Cycling Functions of Hydrothermarchaeota in Hydrothermal Sediment.</title>
        <authorList>
            <person name="Zhou Z."/>
            <person name="Liu Y."/>
            <person name="Xu W."/>
            <person name="Pan J."/>
            <person name="Luo Z.H."/>
            <person name="Li M."/>
        </authorList>
    </citation>
    <scope>NUCLEOTIDE SEQUENCE [LARGE SCALE GENOMIC DNA]</scope>
    <source>
        <strain evidence="9">SpSt-114</strain>
    </source>
</reference>
<dbReference type="CDD" id="cd13565">
    <property type="entry name" value="PBP2_PstS"/>
    <property type="match status" value="1"/>
</dbReference>
<keyword evidence="7" id="KW-0732">Signal</keyword>
<dbReference type="InterPro" id="IPR050962">
    <property type="entry name" value="Phosphate-bind_PstS"/>
</dbReference>
<evidence type="ECO:0000313" key="9">
    <source>
        <dbReference type="EMBL" id="HHO74210.1"/>
    </source>
</evidence>
<proteinExistence type="inferred from homology"/>
<evidence type="ECO:0000256" key="1">
    <source>
        <dbReference type="ARBA" id="ARBA00002841"/>
    </source>
</evidence>
<gene>
    <name evidence="9" type="primary">pstS</name>
    <name evidence="9" type="ORF">ENN04_06170</name>
</gene>
<comment type="subunit">
    <text evidence="3">The complex is composed of two ATP-binding proteins (PstB), two transmembrane proteins (PstC and PstA) and a solute-binding protein (PstS).</text>
</comment>
<keyword evidence="5 6" id="KW-0592">Phosphate transport</keyword>
<name>A0A7C5WZC7_9AQUI</name>
<dbReference type="EMBL" id="DSAC01000073">
    <property type="protein sequence ID" value="HHO74210.1"/>
    <property type="molecule type" value="Genomic_DNA"/>
</dbReference>
<evidence type="ECO:0000256" key="7">
    <source>
        <dbReference type="SAM" id="SignalP"/>
    </source>
</evidence>
<feature type="chain" id="PRO_5027752789" description="Phosphate-binding protein" evidence="7">
    <location>
        <begin position="18"/>
        <end position="331"/>
    </location>
</feature>
<evidence type="ECO:0000256" key="2">
    <source>
        <dbReference type="ARBA" id="ARBA00008725"/>
    </source>
</evidence>
<comment type="function">
    <text evidence="1">Part of the ABC transporter complex PstSACB involved in phosphate import.</text>
</comment>
<dbReference type="NCBIfam" id="NF008171">
    <property type="entry name" value="PRK10918.1"/>
    <property type="match status" value="1"/>
</dbReference>
<feature type="domain" description="PBP" evidence="8">
    <location>
        <begin position="14"/>
        <end position="297"/>
    </location>
</feature>
<keyword evidence="4 6" id="KW-0813">Transport</keyword>
<dbReference type="InterPro" id="IPR024370">
    <property type="entry name" value="PBP_domain"/>
</dbReference>
<dbReference type="GO" id="GO:0035435">
    <property type="term" value="P:phosphate ion transmembrane transport"/>
    <property type="evidence" value="ECO:0007669"/>
    <property type="project" value="InterPro"/>
</dbReference>
<accession>A0A7C5WZC7</accession>
<organism evidence="9">
    <name type="scientific">Thermocrinis ruber</name>
    <dbReference type="NCBI Taxonomy" id="75906"/>
    <lineage>
        <taxon>Bacteria</taxon>
        <taxon>Pseudomonadati</taxon>
        <taxon>Aquificota</taxon>
        <taxon>Aquificia</taxon>
        <taxon>Aquificales</taxon>
        <taxon>Aquificaceae</taxon>
        <taxon>Thermocrinis</taxon>
    </lineage>
</organism>
<dbReference type="NCBIfam" id="TIGR00975">
    <property type="entry name" value="3a0107s03"/>
    <property type="match status" value="1"/>
</dbReference>
<dbReference type="GO" id="GO:0043190">
    <property type="term" value="C:ATP-binding cassette (ABC) transporter complex"/>
    <property type="evidence" value="ECO:0007669"/>
    <property type="project" value="InterPro"/>
</dbReference>
<feature type="signal peptide" evidence="7">
    <location>
        <begin position="1"/>
        <end position="17"/>
    </location>
</feature>
<comment type="similarity">
    <text evidence="2 6">Belongs to the PstS family.</text>
</comment>